<dbReference type="PANTHER" id="PTHR41693">
    <property type="entry name" value="HEME-BINDING PROTEIN 1"/>
    <property type="match status" value="1"/>
</dbReference>
<dbReference type="Ensembl" id="ENSCCRT00010125772.1">
    <property type="protein sequence ID" value="ENSCCRP00010113073.1"/>
    <property type="gene ID" value="ENSCCRG00010049791.1"/>
</dbReference>
<feature type="compositionally biased region" description="Basic residues" evidence="2">
    <location>
        <begin position="162"/>
        <end position="174"/>
    </location>
</feature>
<protein>
    <submittedName>
        <fullName evidence="4">Uncharacterized protein</fullName>
    </submittedName>
</protein>
<proteinExistence type="predicted"/>
<keyword evidence="1" id="KW-0175">Coiled coil</keyword>
<feature type="region of interest" description="Disordered" evidence="2">
    <location>
        <begin position="132"/>
        <end position="181"/>
    </location>
</feature>
<evidence type="ECO:0000256" key="2">
    <source>
        <dbReference type="SAM" id="MobiDB-lite"/>
    </source>
</evidence>
<dbReference type="Proteomes" id="UP000694701">
    <property type="component" value="Unplaced"/>
</dbReference>
<keyword evidence="5" id="KW-1185">Reference proteome</keyword>
<feature type="coiled-coil region" evidence="1">
    <location>
        <begin position="95"/>
        <end position="122"/>
    </location>
</feature>
<dbReference type="Ensembl" id="ENSCCRT00020130210.1">
    <property type="protein sequence ID" value="ENSCCRP00020119504.1"/>
    <property type="gene ID" value="ENSCCRG00020053601.1"/>
</dbReference>
<keyword evidence="3" id="KW-0732">Signal</keyword>
<evidence type="ECO:0000256" key="1">
    <source>
        <dbReference type="SAM" id="Coils"/>
    </source>
</evidence>
<feature type="chain" id="PRO_5044676233" evidence="3">
    <location>
        <begin position="36"/>
        <end position="181"/>
    </location>
</feature>
<dbReference type="Proteomes" id="UP000694427">
    <property type="component" value="Unplaced"/>
</dbReference>
<dbReference type="AlphaFoldDB" id="A0A8C1Q318"/>
<dbReference type="PANTHER" id="PTHR41693:SF2">
    <property type="entry name" value="BIOGENESIS OF LYSOSOME-RELATED ORGANELLES COMPLEX 1 SUBUNIT 2"/>
    <property type="match status" value="1"/>
</dbReference>
<evidence type="ECO:0000313" key="5">
    <source>
        <dbReference type="Proteomes" id="UP000694427"/>
    </source>
</evidence>
<accession>A0A8C1Q318</accession>
<sequence length="181" mass="20627">MIIIIYLAFETYNQTGLRVMNCLVPLLFVLSLGAAQKSTRQTVEWDYKTEAEKVNLRGCANLSLVLDNWKYAIMTQVKDLLLNDHSTVLPDYGRIQQLSEALNDLYKEFNSLKERLAELTTKFEGIELFVDEARTGRGHSPPRAERPPPEGEANPPEPGTRQGRKNRVVVRRIKKPDNSQV</sequence>
<organism evidence="4 5">
    <name type="scientific">Cyprinus carpio</name>
    <name type="common">Common carp</name>
    <dbReference type="NCBI Taxonomy" id="7962"/>
    <lineage>
        <taxon>Eukaryota</taxon>
        <taxon>Metazoa</taxon>
        <taxon>Chordata</taxon>
        <taxon>Craniata</taxon>
        <taxon>Vertebrata</taxon>
        <taxon>Euteleostomi</taxon>
        <taxon>Actinopterygii</taxon>
        <taxon>Neopterygii</taxon>
        <taxon>Teleostei</taxon>
        <taxon>Ostariophysi</taxon>
        <taxon>Cypriniformes</taxon>
        <taxon>Cyprinidae</taxon>
        <taxon>Cyprininae</taxon>
        <taxon>Cyprinus</taxon>
    </lineage>
</organism>
<evidence type="ECO:0000256" key="3">
    <source>
        <dbReference type="SAM" id="SignalP"/>
    </source>
</evidence>
<name>A0A8C1Q318_CYPCA</name>
<evidence type="ECO:0000313" key="4">
    <source>
        <dbReference type="Ensembl" id="ENSCCRP00010113073.1"/>
    </source>
</evidence>
<reference evidence="4" key="1">
    <citation type="submission" date="2025-05" db="UniProtKB">
        <authorList>
            <consortium name="Ensembl"/>
        </authorList>
    </citation>
    <scope>IDENTIFICATION</scope>
</reference>
<feature type="signal peptide" evidence="3">
    <location>
        <begin position="1"/>
        <end position="35"/>
    </location>
</feature>